<sequence length="134" mass="15105">MIVSRSGIYSGHYWENIGFNIDADIHGDLYKDQDDAFQKSIVDALHKGAKGHPSLTGAAQVIGNDDSIKAFLIAPDEGPAKEGEVAKKDPYTDAWGKMQDEIGKIIPKLQDKNNKNRWEIVKYHLRKIRREKSK</sequence>
<protein>
    <submittedName>
        <fullName evidence="1">Uncharacterized protein</fullName>
    </submittedName>
</protein>
<dbReference type="AlphaFoldDB" id="A0AAJ0CUZ2"/>
<organism evidence="1 2">
    <name type="scientific">Conoideocrella luteorostrata</name>
    <dbReference type="NCBI Taxonomy" id="1105319"/>
    <lineage>
        <taxon>Eukaryota</taxon>
        <taxon>Fungi</taxon>
        <taxon>Dikarya</taxon>
        <taxon>Ascomycota</taxon>
        <taxon>Pezizomycotina</taxon>
        <taxon>Sordariomycetes</taxon>
        <taxon>Hypocreomycetidae</taxon>
        <taxon>Hypocreales</taxon>
        <taxon>Clavicipitaceae</taxon>
        <taxon>Conoideocrella</taxon>
    </lineage>
</organism>
<name>A0AAJ0CUZ2_9HYPO</name>
<gene>
    <name evidence="1" type="ORF">QQS21_002497</name>
</gene>
<comment type="caution">
    <text evidence="1">The sequence shown here is derived from an EMBL/GenBank/DDBJ whole genome shotgun (WGS) entry which is preliminary data.</text>
</comment>
<evidence type="ECO:0000313" key="1">
    <source>
        <dbReference type="EMBL" id="KAK2608921.1"/>
    </source>
</evidence>
<evidence type="ECO:0000313" key="2">
    <source>
        <dbReference type="Proteomes" id="UP001251528"/>
    </source>
</evidence>
<dbReference type="Proteomes" id="UP001251528">
    <property type="component" value="Unassembled WGS sequence"/>
</dbReference>
<reference evidence="1" key="1">
    <citation type="submission" date="2023-06" db="EMBL/GenBank/DDBJ databases">
        <title>Conoideocrella luteorostrata (Hypocreales: Clavicipitaceae), a potential biocontrol fungus for elongate hemlock scale in United States Christmas tree production areas.</title>
        <authorList>
            <person name="Barrett H."/>
            <person name="Lovett B."/>
            <person name="Macias A.M."/>
            <person name="Stajich J.E."/>
            <person name="Kasson M.T."/>
        </authorList>
    </citation>
    <scope>NUCLEOTIDE SEQUENCE</scope>
    <source>
        <strain evidence="1">ARSEF 14590</strain>
    </source>
</reference>
<keyword evidence="2" id="KW-1185">Reference proteome</keyword>
<accession>A0AAJ0CUZ2</accession>
<dbReference type="EMBL" id="JASWJB010000030">
    <property type="protein sequence ID" value="KAK2608921.1"/>
    <property type="molecule type" value="Genomic_DNA"/>
</dbReference>
<proteinExistence type="predicted"/>